<organism evidence="3 4">
    <name type="scientific">Maudiozyma barnettii</name>
    <dbReference type="NCBI Taxonomy" id="61262"/>
    <lineage>
        <taxon>Eukaryota</taxon>
        <taxon>Fungi</taxon>
        <taxon>Dikarya</taxon>
        <taxon>Ascomycota</taxon>
        <taxon>Saccharomycotina</taxon>
        <taxon>Saccharomycetes</taxon>
        <taxon>Saccharomycetales</taxon>
        <taxon>Saccharomycetaceae</taxon>
        <taxon>Maudiozyma</taxon>
    </lineage>
</organism>
<dbReference type="OrthoDB" id="243127at2759"/>
<evidence type="ECO:0000313" key="4">
    <source>
        <dbReference type="Proteomes" id="UP000644660"/>
    </source>
</evidence>
<accession>A0A8H2VII8</accession>
<gene>
    <name evidence="3" type="ORF">KABA2_07S06666</name>
</gene>
<dbReference type="Pfam" id="PF04468">
    <property type="entry name" value="PSP1"/>
    <property type="match status" value="1"/>
</dbReference>
<dbReference type="PANTHER" id="PTHR43830">
    <property type="entry name" value="PROTEIN PSP1"/>
    <property type="match status" value="1"/>
</dbReference>
<feature type="domain" description="PSP1 C-terminal" evidence="2">
    <location>
        <begin position="555"/>
        <end position="651"/>
    </location>
</feature>
<feature type="region of interest" description="Disordered" evidence="1">
    <location>
        <begin position="280"/>
        <end position="312"/>
    </location>
</feature>
<dbReference type="GO" id="GO:0005737">
    <property type="term" value="C:cytoplasm"/>
    <property type="evidence" value="ECO:0007669"/>
    <property type="project" value="TreeGrafter"/>
</dbReference>
<dbReference type="GeneID" id="64858947"/>
<dbReference type="InterPro" id="IPR007557">
    <property type="entry name" value="PSP1_C"/>
</dbReference>
<dbReference type="InterPro" id="IPR047767">
    <property type="entry name" value="PSP1-like"/>
</dbReference>
<reference evidence="3 4" key="1">
    <citation type="submission" date="2020-05" db="EMBL/GenBank/DDBJ databases">
        <authorList>
            <person name="Casaregola S."/>
            <person name="Devillers H."/>
            <person name="Grondin C."/>
        </authorList>
    </citation>
    <scope>NUCLEOTIDE SEQUENCE [LARGE SCALE GENOMIC DNA]</scope>
    <source>
        <strain evidence="3 4">CLIB 1767</strain>
    </source>
</reference>
<sequence length="746" mass="86494">MAIDSILTIPPAIHKVNYENRTQCQTVPYSQGYSNDLSFRFPFITGPLDIGRFPDNTADLNFRNDKHVSFKEDIKWSNHQLLGSNNYSISPDTYMYEIIEQDGTQTTNFFSNISHITPVTTQSTVGIDQMKVDHSSNEGEESNEKEAKPKRLTDEYISNLDELVTSVINGLLELQNEDKIKGLEEIPQVLRVKLSSIWDKIRTIQSSLHGASAYVGKCSNAPLVDQTRSQSLHHFKSYRDLLEKLNNQKEIDFSIWVTLNTDFKESTDYVQVAKISPNRSSTISKENEATAPRNDNVNQSNSPQQASSSTVKTFTQYDNPNLTIRETYEVFLIGVHSETNPFVNFQDSKYRPNDELSQTYKSYGRKYFSTRQSYAMVDYIKYSLKPSRLIEYGNMHQESTSKENKMNIFVKFLLWYKEMRSRPSSNHYDTRGVSSPPDRNLFLCAFKNGKLDIFSAPKSSKMFFTRGDIVIVQGDKGKDMAVVVEPILRKNLALLFQFLKRKIQIDSSSPIDQIHSNSTFINDFMDTINDSSNNVLIDTSRYGLIDMTRNNYFTKKIIRFATKIEVTNDLHLKYQDELKILHVIKTKIDSYNNSPQRRSAERLQIKILNAEFQFDMSKVYIYYAGDYNTDFSGITSDLFRFYKTRVWFNPIPNNLNVEERYFRSTSNELSMLQNMIQVNKLPYIHYNNNMPSYDKKDISRTSDFSKEELASIPMSQKWKNVNDLQDMALDNYQISMYQELVSQLFD</sequence>
<dbReference type="PROSITE" id="PS51411">
    <property type="entry name" value="PSP1_C"/>
    <property type="match status" value="1"/>
</dbReference>
<name>A0A8H2VII8_9SACH</name>
<evidence type="ECO:0000259" key="2">
    <source>
        <dbReference type="PROSITE" id="PS51411"/>
    </source>
</evidence>
<dbReference type="EMBL" id="CAEFZW010000007">
    <property type="protein sequence ID" value="CAB4255884.1"/>
    <property type="molecule type" value="Genomic_DNA"/>
</dbReference>
<feature type="compositionally biased region" description="Low complexity" evidence="1">
    <location>
        <begin position="296"/>
        <end position="309"/>
    </location>
</feature>
<evidence type="ECO:0000256" key="1">
    <source>
        <dbReference type="SAM" id="MobiDB-lite"/>
    </source>
</evidence>
<comment type="caution">
    <text evidence="3">The sequence shown here is derived from an EMBL/GenBank/DDBJ whole genome shotgun (WGS) entry which is preliminary data.</text>
</comment>
<dbReference type="Proteomes" id="UP000644660">
    <property type="component" value="Unassembled WGS sequence"/>
</dbReference>
<proteinExistence type="predicted"/>
<dbReference type="AlphaFoldDB" id="A0A8H2VII8"/>
<dbReference type="PANTHER" id="PTHR43830:SF3">
    <property type="entry name" value="PROTEIN PSP1"/>
    <property type="match status" value="1"/>
</dbReference>
<protein>
    <recommendedName>
        <fullName evidence="2">PSP1 C-terminal domain-containing protein</fullName>
    </recommendedName>
</protein>
<dbReference type="RefSeq" id="XP_041407728.1">
    <property type="nucleotide sequence ID" value="XM_041551794.1"/>
</dbReference>
<evidence type="ECO:0000313" key="3">
    <source>
        <dbReference type="EMBL" id="CAB4255884.1"/>
    </source>
</evidence>
<keyword evidence="4" id="KW-1185">Reference proteome</keyword>